<keyword evidence="2" id="KW-0560">Oxidoreductase</keyword>
<evidence type="ECO:0000313" key="4">
    <source>
        <dbReference type="EMBL" id="CAE0671528.1"/>
    </source>
</evidence>
<protein>
    <recommendedName>
        <fullName evidence="3">Glutamate/phenylalanine/leucine/valine/L-tryptophan dehydrogenase C-terminal domain-containing protein</fullName>
    </recommendedName>
</protein>
<dbReference type="GO" id="GO:0004352">
    <property type="term" value="F:glutamate dehydrogenase (NAD+) activity"/>
    <property type="evidence" value="ECO:0007669"/>
    <property type="project" value="TreeGrafter"/>
</dbReference>
<dbReference type="PANTHER" id="PTHR11606:SF39">
    <property type="entry name" value="GLUTAMATE_PHENYLALANINE_LEUCINE_VALINE_L-TRYPTOPHAN DEHYDROGENASE C-TERMINAL DOMAIN-CONTAINING PROTEIN"/>
    <property type="match status" value="1"/>
</dbReference>
<dbReference type="SMART" id="SM00839">
    <property type="entry name" value="ELFV_dehydrog"/>
    <property type="match status" value="1"/>
</dbReference>
<dbReference type="InterPro" id="IPR006096">
    <property type="entry name" value="Glu/Leu/Phe/Val/Trp_DH_C"/>
</dbReference>
<accession>A0A7S3Z4H5</accession>
<feature type="domain" description="Glutamate/phenylalanine/leucine/valine/L-tryptophan dehydrogenase C-terminal" evidence="3">
    <location>
        <begin position="704"/>
        <end position="974"/>
    </location>
</feature>
<dbReference type="Pfam" id="PF00208">
    <property type="entry name" value="ELFV_dehydrog"/>
    <property type="match status" value="1"/>
</dbReference>
<comment type="similarity">
    <text evidence="1">Belongs to the Glu/Leu/Phe/Val dehydrogenases family.</text>
</comment>
<dbReference type="EMBL" id="HBIV01032502">
    <property type="protein sequence ID" value="CAE0671528.1"/>
    <property type="molecule type" value="Transcribed_RNA"/>
</dbReference>
<gene>
    <name evidence="4" type="ORF">LGLO00237_LOCUS23175</name>
</gene>
<dbReference type="PANTHER" id="PTHR11606">
    <property type="entry name" value="GLUTAMATE DEHYDROGENASE"/>
    <property type="match status" value="1"/>
</dbReference>
<sequence>MYLVKPPHWRKGAFPRLPLPLPLPRRRAATPMRMLCAGGGMGGENGGVVKVPELKREKSMGWLNSEKADLLEEAMKKSLVHDLVDHNRESANQVVPWFLENMPEDYFNQLSKEVWYGHLRALNALFEMKESPDLLLKSPCDNFVTFIKSHNYTGLVDEMITELPKRKSPTHARLFTSVDCVLAINVFGYGEQKLAREEDIEERYLASMLTFLQNSGGPPEEHAHLFTEDAMRKYMSMCPSSYLNLCSPQRFIKQRIQYERVQGNELVDVKVSRNYLWHSRKDEDEKYTLLSIATHNHSPRVTLENFASYMASANLDIEFLYMDRILDTHESGHVDVLSILLKDPPNMHDKEWEEIRSDLERIKWVDTAALEAFNYSRTQATGLTLQQAEILSALCHMLHGQLNSGTMDITLDKMLTSVYGHYLAIAIDICSLFERRFHPTQGLTKQEEDLEYERISGRVSMVVEETMRTTLDKMLTVVKDARKTNLYVPQRKGLGISVNPANLSTPKHVAGLPYGVLFMHGRRSNLFHVRFREHSRGGMRVATPNSPQEYTLRSLNHYEEAYGLAATQHAKNKDIAEGGSKAVLLVRTHDYDDIKAMQTHQRVKQGANKNEEEQKILEEAKTARDGLIFRSVRMAADSLLDLIIPDPELEKYIKRTPEAPEQEFVYLGPDEQITPTHINWITDQAKLRHLPYATAFMSSKPLSGINHKEYGVTSEGVCIFLDVALRNMGKDPTERPFTLKITGGTSGDVAGNAIKILNRDYGENAKIVGIVDHKGCCEDPSGLDLTELMRLVNNELSLEHFDESKLSSDGKFWSRDNPEGVVMCDSMHNRLQTDAFLPAGGLPNTIRTDNWEAFLTEDGSPSAPLIVEAANIFIEQQARVKLTEKGVLIVKDSSANKCGVICSAMEIIAHLLMSEGDFMDFRSTYVDDVLEHLRTLASKEATIMFDEYKKGDGSWETSLPGIAERISRVMNYSSDHIANQIQDCLDQPHILQLASSALLPSLREKAGDSLSLLPPGYIINMVAKHLSSQLVYHEGLDYVERSIPQDKFAMVAVQYAEETKRVSDMVDVIAKADIASGSKEEITELLRLGGPRIAVSRSKVFAPKAE</sequence>
<evidence type="ECO:0000259" key="3">
    <source>
        <dbReference type="SMART" id="SM00839"/>
    </source>
</evidence>
<proteinExistence type="inferred from homology"/>
<organism evidence="4">
    <name type="scientific">Lotharella globosa</name>
    <dbReference type="NCBI Taxonomy" id="91324"/>
    <lineage>
        <taxon>Eukaryota</taxon>
        <taxon>Sar</taxon>
        <taxon>Rhizaria</taxon>
        <taxon>Cercozoa</taxon>
        <taxon>Chlorarachniophyceae</taxon>
        <taxon>Lotharella</taxon>
    </lineage>
</organism>
<dbReference type="InterPro" id="IPR036291">
    <property type="entry name" value="NAD(P)-bd_dom_sf"/>
</dbReference>
<evidence type="ECO:0000256" key="1">
    <source>
        <dbReference type="ARBA" id="ARBA00006382"/>
    </source>
</evidence>
<dbReference type="AlphaFoldDB" id="A0A7S3Z4H5"/>
<dbReference type="GO" id="GO:0006538">
    <property type="term" value="P:L-glutamate catabolic process"/>
    <property type="evidence" value="ECO:0007669"/>
    <property type="project" value="TreeGrafter"/>
</dbReference>
<evidence type="ECO:0000256" key="2">
    <source>
        <dbReference type="ARBA" id="ARBA00023002"/>
    </source>
</evidence>
<reference evidence="4" key="1">
    <citation type="submission" date="2021-01" db="EMBL/GenBank/DDBJ databases">
        <authorList>
            <person name="Corre E."/>
            <person name="Pelletier E."/>
            <person name="Niang G."/>
            <person name="Scheremetjew M."/>
            <person name="Finn R."/>
            <person name="Kale V."/>
            <person name="Holt S."/>
            <person name="Cochrane G."/>
            <person name="Meng A."/>
            <person name="Brown T."/>
            <person name="Cohen L."/>
        </authorList>
    </citation>
    <scope>NUCLEOTIDE SEQUENCE</scope>
    <source>
        <strain evidence="4">CCCM811</strain>
    </source>
</reference>
<dbReference type="SUPFAM" id="SSF53223">
    <property type="entry name" value="Aminoacid dehydrogenase-like, N-terminal domain"/>
    <property type="match status" value="1"/>
</dbReference>
<dbReference type="Gene3D" id="3.40.50.720">
    <property type="entry name" value="NAD(P)-binding Rossmann-like Domain"/>
    <property type="match status" value="1"/>
</dbReference>
<dbReference type="SUPFAM" id="SSF51735">
    <property type="entry name" value="NAD(P)-binding Rossmann-fold domains"/>
    <property type="match status" value="1"/>
</dbReference>
<dbReference type="InterPro" id="IPR046346">
    <property type="entry name" value="Aminoacid_DH-like_N_sf"/>
</dbReference>
<name>A0A7S3Z4H5_9EUKA</name>
<dbReference type="GO" id="GO:0005739">
    <property type="term" value="C:mitochondrion"/>
    <property type="evidence" value="ECO:0007669"/>
    <property type="project" value="TreeGrafter"/>
</dbReference>